<accession>A0A015MIT8</accession>
<protein>
    <recommendedName>
        <fullName evidence="3">FAR1 domain-containing protein</fullName>
    </recommendedName>
</protein>
<dbReference type="AlphaFoldDB" id="A0A015MIT8"/>
<dbReference type="HOGENOM" id="CLU_2134906_0_0_1"/>
<evidence type="ECO:0000313" key="2">
    <source>
        <dbReference type="Proteomes" id="UP000022910"/>
    </source>
</evidence>
<gene>
    <name evidence="1" type="ORF">RirG_120730</name>
</gene>
<sequence length="113" mass="13736">MDFCEYVDENSTSSDEENELRIMLVVGTKFQIWEELEGHLERYALQEGFSYKKTRVEYHLSPNEMKGLTIEQKKHKIKRRTYECTYFRDHTSKKIVNLENQRNRETHQTNCPW</sequence>
<name>A0A015MIT8_RHIIW</name>
<dbReference type="EMBL" id="JEMT01018375">
    <property type="protein sequence ID" value="EXX66753.1"/>
    <property type="molecule type" value="Genomic_DNA"/>
</dbReference>
<proteinExistence type="predicted"/>
<dbReference type="Proteomes" id="UP000022910">
    <property type="component" value="Unassembled WGS sequence"/>
</dbReference>
<evidence type="ECO:0008006" key="3">
    <source>
        <dbReference type="Google" id="ProtNLM"/>
    </source>
</evidence>
<reference evidence="1 2" key="1">
    <citation type="submission" date="2014-02" db="EMBL/GenBank/DDBJ databases">
        <title>Single nucleus genome sequencing reveals high similarity among nuclei of an endomycorrhizal fungus.</title>
        <authorList>
            <person name="Lin K."/>
            <person name="Geurts R."/>
            <person name="Zhang Z."/>
            <person name="Limpens E."/>
            <person name="Saunders D.G."/>
            <person name="Mu D."/>
            <person name="Pang E."/>
            <person name="Cao H."/>
            <person name="Cha H."/>
            <person name="Lin T."/>
            <person name="Zhou Q."/>
            <person name="Shang Y."/>
            <person name="Li Y."/>
            <person name="Ivanov S."/>
            <person name="Sharma T."/>
            <person name="Velzen R.V."/>
            <person name="Ruijter N.D."/>
            <person name="Aanen D.K."/>
            <person name="Win J."/>
            <person name="Kamoun S."/>
            <person name="Bisseling T."/>
            <person name="Huang S."/>
        </authorList>
    </citation>
    <scope>NUCLEOTIDE SEQUENCE [LARGE SCALE GENOMIC DNA]</scope>
    <source>
        <strain evidence="2">DAOM197198w</strain>
    </source>
</reference>
<keyword evidence="2" id="KW-1185">Reference proteome</keyword>
<comment type="caution">
    <text evidence="1">The sequence shown here is derived from an EMBL/GenBank/DDBJ whole genome shotgun (WGS) entry which is preliminary data.</text>
</comment>
<evidence type="ECO:0000313" key="1">
    <source>
        <dbReference type="EMBL" id="EXX66753.1"/>
    </source>
</evidence>
<organism evidence="1 2">
    <name type="scientific">Rhizophagus irregularis (strain DAOM 197198w)</name>
    <name type="common">Glomus intraradices</name>
    <dbReference type="NCBI Taxonomy" id="1432141"/>
    <lineage>
        <taxon>Eukaryota</taxon>
        <taxon>Fungi</taxon>
        <taxon>Fungi incertae sedis</taxon>
        <taxon>Mucoromycota</taxon>
        <taxon>Glomeromycotina</taxon>
        <taxon>Glomeromycetes</taxon>
        <taxon>Glomerales</taxon>
        <taxon>Glomeraceae</taxon>
        <taxon>Rhizophagus</taxon>
    </lineage>
</organism>